<evidence type="ECO:0000313" key="1">
    <source>
        <dbReference type="EMBL" id="KRH36345.1"/>
    </source>
</evidence>
<name>A0A0R0I7L5_SOYBN</name>
<dbReference type="Gramene" id="KRH36345">
    <property type="protein sequence ID" value="KRH36345"/>
    <property type="gene ID" value="GLYMA_10G297000"/>
</dbReference>
<proteinExistence type="predicted"/>
<accession>A0A0R0I7L5</accession>
<gene>
    <name evidence="1" type="ORF">GLYMA_10G297000</name>
</gene>
<dbReference type="AlphaFoldDB" id="A0A0R0I7L5"/>
<reference evidence="1 2" key="1">
    <citation type="journal article" date="2010" name="Nature">
        <title>Genome sequence of the palaeopolyploid soybean.</title>
        <authorList>
            <person name="Schmutz J."/>
            <person name="Cannon S.B."/>
            <person name="Schlueter J."/>
            <person name="Ma J."/>
            <person name="Mitros T."/>
            <person name="Nelson W."/>
            <person name="Hyten D.L."/>
            <person name="Song Q."/>
            <person name="Thelen J.J."/>
            <person name="Cheng J."/>
            <person name="Xu D."/>
            <person name="Hellsten U."/>
            <person name="May G.D."/>
            <person name="Yu Y."/>
            <person name="Sakurai T."/>
            <person name="Umezawa T."/>
            <person name="Bhattacharyya M.K."/>
            <person name="Sandhu D."/>
            <person name="Valliyodan B."/>
            <person name="Lindquist E."/>
            <person name="Peto M."/>
            <person name="Grant D."/>
            <person name="Shu S."/>
            <person name="Goodstein D."/>
            <person name="Barry K."/>
            <person name="Futrell-Griggs M."/>
            <person name="Abernathy B."/>
            <person name="Du J."/>
            <person name="Tian Z."/>
            <person name="Zhu L."/>
            <person name="Gill N."/>
            <person name="Joshi T."/>
            <person name="Libault M."/>
            <person name="Sethuraman A."/>
            <person name="Zhang X.-C."/>
            <person name="Shinozaki K."/>
            <person name="Nguyen H.T."/>
            <person name="Wing R.A."/>
            <person name="Cregan P."/>
            <person name="Specht J."/>
            <person name="Grimwood J."/>
            <person name="Rokhsar D."/>
            <person name="Stacey G."/>
            <person name="Shoemaker R.C."/>
            <person name="Jackson S.A."/>
        </authorList>
    </citation>
    <scope>NUCLEOTIDE SEQUENCE</scope>
    <source>
        <strain evidence="2">cv. Williams 82</strain>
        <tissue evidence="1">Callus</tissue>
    </source>
</reference>
<keyword evidence="3" id="KW-1185">Reference proteome</keyword>
<reference evidence="2" key="2">
    <citation type="submission" date="2018-02" db="UniProtKB">
        <authorList>
            <consortium name="EnsemblPlants"/>
        </authorList>
    </citation>
    <scope>IDENTIFICATION</scope>
    <source>
        <strain evidence="2">Williams 82</strain>
    </source>
</reference>
<evidence type="ECO:0000313" key="2">
    <source>
        <dbReference type="EnsemblPlants" id="KRH36345"/>
    </source>
</evidence>
<dbReference type="EnsemblPlants" id="KRH36345">
    <property type="protein sequence ID" value="KRH36345"/>
    <property type="gene ID" value="GLYMA_10G297000"/>
</dbReference>
<dbReference type="STRING" id="3847.A0A0R0I7L5"/>
<protein>
    <submittedName>
        <fullName evidence="1 2">Uncharacterized protein</fullName>
    </submittedName>
</protein>
<dbReference type="InParanoid" id="A0A0R0I7L5"/>
<reference evidence="1" key="3">
    <citation type="submission" date="2018-07" db="EMBL/GenBank/DDBJ databases">
        <title>WGS assembly of Glycine max.</title>
        <authorList>
            <person name="Schmutz J."/>
            <person name="Cannon S."/>
            <person name="Schlueter J."/>
            <person name="Ma J."/>
            <person name="Mitros T."/>
            <person name="Nelson W."/>
            <person name="Hyten D."/>
            <person name="Song Q."/>
            <person name="Thelen J."/>
            <person name="Cheng J."/>
            <person name="Xu D."/>
            <person name="Hellsten U."/>
            <person name="May G."/>
            <person name="Yu Y."/>
            <person name="Sakurai T."/>
            <person name="Umezawa T."/>
            <person name="Bhattacharyya M."/>
            <person name="Sandhu D."/>
            <person name="Valliyodan B."/>
            <person name="Lindquist E."/>
            <person name="Peto M."/>
            <person name="Grant D."/>
            <person name="Shu S."/>
            <person name="Goodstein D."/>
            <person name="Barry K."/>
            <person name="Futrell-Griggs M."/>
            <person name="Abernathy B."/>
            <person name="Du J."/>
            <person name="Tian Z."/>
            <person name="Zhu L."/>
            <person name="Gill N."/>
            <person name="Joshi T."/>
            <person name="Libault M."/>
            <person name="Sethuraman A."/>
            <person name="Zhang X."/>
            <person name="Shinozaki K."/>
            <person name="Nguyen H."/>
            <person name="Wing R."/>
            <person name="Cregan P."/>
            <person name="Specht J."/>
            <person name="Grimwood J."/>
            <person name="Rokhsar D."/>
            <person name="Stacey G."/>
            <person name="Shoemaker R."/>
            <person name="Jackson S."/>
        </authorList>
    </citation>
    <scope>NUCLEOTIDE SEQUENCE</scope>
    <source>
        <tissue evidence="1">Callus</tissue>
    </source>
</reference>
<dbReference type="EMBL" id="CM000843">
    <property type="protein sequence ID" value="KRH36345.1"/>
    <property type="molecule type" value="Genomic_DNA"/>
</dbReference>
<evidence type="ECO:0000313" key="3">
    <source>
        <dbReference type="Proteomes" id="UP000008827"/>
    </source>
</evidence>
<dbReference type="Proteomes" id="UP000008827">
    <property type="component" value="Chromosome 10"/>
</dbReference>
<organism evidence="1">
    <name type="scientific">Glycine max</name>
    <name type="common">Soybean</name>
    <name type="synonym">Glycine hispida</name>
    <dbReference type="NCBI Taxonomy" id="3847"/>
    <lineage>
        <taxon>Eukaryota</taxon>
        <taxon>Viridiplantae</taxon>
        <taxon>Streptophyta</taxon>
        <taxon>Embryophyta</taxon>
        <taxon>Tracheophyta</taxon>
        <taxon>Spermatophyta</taxon>
        <taxon>Magnoliopsida</taxon>
        <taxon>eudicotyledons</taxon>
        <taxon>Gunneridae</taxon>
        <taxon>Pentapetalae</taxon>
        <taxon>rosids</taxon>
        <taxon>fabids</taxon>
        <taxon>Fabales</taxon>
        <taxon>Fabaceae</taxon>
        <taxon>Papilionoideae</taxon>
        <taxon>50 kb inversion clade</taxon>
        <taxon>NPAAA clade</taxon>
        <taxon>indigoferoid/millettioid clade</taxon>
        <taxon>Phaseoleae</taxon>
        <taxon>Glycine</taxon>
        <taxon>Glycine subgen. Soja</taxon>
    </lineage>
</organism>
<sequence>MTARGSDPIRGRLWPQMALALAIAFISSTVVSVNADGYPYYFSSTTL</sequence>